<evidence type="ECO:0000313" key="2">
    <source>
        <dbReference type="EMBL" id="KAK7303115.1"/>
    </source>
</evidence>
<proteinExistence type="predicted"/>
<keyword evidence="1" id="KW-1133">Transmembrane helix</keyword>
<evidence type="ECO:0000313" key="3">
    <source>
        <dbReference type="Proteomes" id="UP001359559"/>
    </source>
</evidence>
<dbReference type="Proteomes" id="UP001359559">
    <property type="component" value="Unassembled WGS sequence"/>
</dbReference>
<keyword evidence="1" id="KW-0812">Transmembrane</keyword>
<feature type="transmembrane region" description="Helical" evidence="1">
    <location>
        <begin position="40"/>
        <end position="60"/>
    </location>
</feature>
<reference evidence="2 3" key="1">
    <citation type="submission" date="2024-01" db="EMBL/GenBank/DDBJ databases">
        <title>The genomes of 5 underutilized Papilionoideae crops provide insights into root nodulation and disease resistance.</title>
        <authorList>
            <person name="Yuan L."/>
        </authorList>
    </citation>
    <scope>NUCLEOTIDE SEQUENCE [LARGE SCALE GENOMIC DNA]</scope>
    <source>
        <strain evidence="2">LY-2023</strain>
        <tissue evidence="2">Leaf</tissue>
    </source>
</reference>
<sequence>MEKLVEKFCNGSFGRSYCEYVENFISSISFYKYAGNGMTAILYVIIGLVSILIYVLIGWARPKGRLRRTKSIILREIHSGNPLIHRLVTDDYNKARANPAILHNAEGLLKALLEEEHLDLIKIQVCGNGLKQTVAKLEMGAKEDAAVKILGDAVKKARNGNPKKPHEAYEIEMFLVEMLIYKGEKLENVLKCECLHDESLKDARRPLYKAIIHEMHGKIEEAKEYLDEFKQVREPVMAASHSVLYFVPPPDMEFDTFKSHVDRLHNAVQNHRAPQIH</sequence>
<gene>
    <name evidence="2" type="ORF">RJT34_14016</name>
</gene>
<dbReference type="EMBL" id="JAYKXN010000003">
    <property type="protein sequence ID" value="KAK7303115.1"/>
    <property type="molecule type" value="Genomic_DNA"/>
</dbReference>
<dbReference type="AlphaFoldDB" id="A0AAN9JPM0"/>
<keyword evidence="3" id="KW-1185">Reference proteome</keyword>
<organism evidence="2 3">
    <name type="scientific">Clitoria ternatea</name>
    <name type="common">Butterfly pea</name>
    <dbReference type="NCBI Taxonomy" id="43366"/>
    <lineage>
        <taxon>Eukaryota</taxon>
        <taxon>Viridiplantae</taxon>
        <taxon>Streptophyta</taxon>
        <taxon>Embryophyta</taxon>
        <taxon>Tracheophyta</taxon>
        <taxon>Spermatophyta</taxon>
        <taxon>Magnoliopsida</taxon>
        <taxon>eudicotyledons</taxon>
        <taxon>Gunneridae</taxon>
        <taxon>Pentapetalae</taxon>
        <taxon>rosids</taxon>
        <taxon>fabids</taxon>
        <taxon>Fabales</taxon>
        <taxon>Fabaceae</taxon>
        <taxon>Papilionoideae</taxon>
        <taxon>50 kb inversion clade</taxon>
        <taxon>NPAAA clade</taxon>
        <taxon>indigoferoid/millettioid clade</taxon>
        <taxon>Phaseoleae</taxon>
        <taxon>Clitoria</taxon>
    </lineage>
</organism>
<dbReference type="PANTHER" id="PTHR36350">
    <property type="entry name" value="TRANSMEMBRANE PROTEIN"/>
    <property type="match status" value="1"/>
</dbReference>
<accession>A0AAN9JPM0</accession>
<keyword evidence="1" id="KW-0472">Membrane</keyword>
<name>A0AAN9JPM0_CLITE</name>
<comment type="caution">
    <text evidence="2">The sequence shown here is derived from an EMBL/GenBank/DDBJ whole genome shotgun (WGS) entry which is preliminary data.</text>
</comment>
<evidence type="ECO:0000256" key="1">
    <source>
        <dbReference type="SAM" id="Phobius"/>
    </source>
</evidence>
<protein>
    <submittedName>
        <fullName evidence="2">Uncharacterized protein</fullName>
    </submittedName>
</protein>
<dbReference type="PANTHER" id="PTHR36350:SF3">
    <property type="entry name" value="TRANSMEMBRANE PROTEIN"/>
    <property type="match status" value="1"/>
</dbReference>